<accession>A0ABR2ZMS5</accession>
<gene>
    <name evidence="1" type="ORF">AAF712_010594</name>
</gene>
<name>A0ABR2ZMS5_9AGAR</name>
<keyword evidence="2" id="KW-1185">Reference proteome</keyword>
<sequence>MATLTAAEIQFNTSSVHQAPEGYTPWAIRNDYPHPKDHPHRARVLPEVEGDDFSGLPQLPDPGRLPFDPKPWLHVDFKKRPELYCELIRSYFYEGNVGNQFVLEKNKVRDWYHAPWMHYGPNGREPINGLTFERATPANELARNQNRTLQSWACGYFNSEAASVLGGVWQNPNQPDWETNLNFPHGSLICKNIFSTATNDEVPSMNGSPVWEACIAQSPADPKAIADPKVRLDKANPVRLIQIDFAARDKRAPIGWCYGTFMYDGRHADPNLSPVKQWDNTIPVGLQWGNDPGLTQEKYDSGVRPQELWLNPVALDLLKELGGSRPTWGWNGRMNGPADNFVSACASCHSVAQRTTTHRESGPTSLIQKPAPKKIKILGPGDTFNFKWEQQDEKETMRWFRNIPAGEPFDEDAISSDYSLQVMIGYANFTEWKAKHVEGVDKPMAHFSSSAALRAGPHMDYSHDVFDEVVHLKE</sequence>
<dbReference type="EMBL" id="JBBXMP010000102">
    <property type="protein sequence ID" value="KAL0062555.1"/>
    <property type="molecule type" value="Genomic_DNA"/>
</dbReference>
<reference evidence="1 2" key="1">
    <citation type="submission" date="2024-05" db="EMBL/GenBank/DDBJ databases">
        <title>A draft genome resource for the thread blight pathogen Marasmius tenuissimus strain MS-2.</title>
        <authorList>
            <person name="Yulfo-Soto G.E."/>
            <person name="Baruah I.K."/>
            <person name="Amoako-Attah I."/>
            <person name="Bukari Y."/>
            <person name="Meinhardt L.W."/>
            <person name="Bailey B.A."/>
            <person name="Cohen S.P."/>
        </authorList>
    </citation>
    <scope>NUCLEOTIDE SEQUENCE [LARGE SCALE GENOMIC DNA]</scope>
    <source>
        <strain evidence="1 2">MS-2</strain>
    </source>
</reference>
<evidence type="ECO:0000313" key="1">
    <source>
        <dbReference type="EMBL" id="KAL0062555.1"/>
    </source>
</evidence>
<proteinExistence type="predicted"/>
<evidence type="ECO:0000313" key="2">
    <source>
        <dbReference type="Proteomes" id="UP001437256"/>
    </source>
</evidence>
<organism evidence="1 2">
    <name type="scientific">Marasmius tenuissimus</name>
    <dbReference type="NCBI Taxonomy" id="585030"/>
    <lineage>
        <taxon>Eukaryota</taxon>
        <taxon>Fungi</taxon>
        <taxon>Dikarya</taxon>
        <taxon>Basidiomycota</taxon>
        <taxon>Agaricomycotina</taxon>
        <taxon>Agaricomycetes</taxon>
        <taxon>Agaricomycetidae</taxon>
        <taxon>Agaricales</taxon>
        <taxon>Marasmiineae</taxon>
        <taxon>Marasmiaceae</taxon>
        <taxon>Marasmius</taxon>
    </lineage>
</organism>
<evidence type="ECO:0008006" key="3">
    <source>
        <dbReference type="Google" id="ProtNLM"/>
    </source>
</evidence>
<protein>
    <recommendedName>
        <fullName evidence="3">Cytochrome c domain-containing protein</fullName>
    </recommendedName>
</protein>
<comment type="caution">
    <text evidence="1">The sequence shown here is derived from an EMBL/GenBank/DDBJ whole genome shotgun (WGS) entry which is preliminary data.</text>
</comment>
<dbReference type="Proteomes" id="UP001437256">
    <property type="component" value="Unassembled WGS sequence"/>
</dbReference>